<comment type="catalytic activity">
    <reaction evidence="2">
        <text>2,5-diamino-6-hydroxy-4-(5-phosphoribosylamino)-pyrimidine + H2O = 2,5,6-triamino-4-hydroxypyrimidine + D-ribose 5-phosphate</text>
        <dbReference type="Rhea" id="RHEA:23436"/>
        <dbReference type="ChEBI" id="CHEBI:15377"/>
        <dbReference type="ChEBI" id="CHEBI:58614"/>
        <dbReference type="ChEBI" id="CHEBI:78346"/>
        <dbReference type="ChEBI" id="CHEBI:137796"/>
    </reaction>
</comment>
<comment type="catalytic activity">
    <reaction evidence="1">
        <text>5-amino-6-(5-phospho-D-ribosylamino)uracil + H2O = 5,6-diaminouracil + D-ribose 5-phosphate</text>
        <dbReference type="Rhea" id="RHEA:55020"/>
        <dbReference type="ChEBI" id="CHEBI:15377"/>
        <dbReference type="ChEBI" id="CHEBI:46252"/>
        <dbReference type="ChEBI" id="CHEBI:58453"/>
        <dbReference type="ChEBI" id="CHEBI:78346"/>
    </reaction>
</comment>
<dbReference type="Gene3D" id="3.40.50.10990">
    <property type="entry name" value="GTP cyclohydrolase II"/>
    <property type="match status" value="1"/>
</dbReference>
<keyword evidence="5" id="KW-0479">Metal-binding</keyword>
<dbReference type="CDD" id="cd15457">
    <property type="entry name" value="NADAR"/>
    <property type="match status" value="1"/>
</dbReference>
<keyword evidence="10" id="KW-1185">Reference proteome</keyword>
<evidence type="ECO:0000313" key="9">
    <source>
        <dbReference type="EMBL" id="GHF01542.1"/>
    </source>
</evidence>
<sequence>MRKLAVVIPTSLRRPKLLQRALDHVARQSRAADLVVIACDAQDQDALAVDFAGAWPDFDGALRLIANPDAQGLSNTLNAAFRSLEADLCSDAIIALLDDDDYWSPNYLAAVEAQFDAGADFVASPYRYANEDHPQRPVRQPPEVITPDQFLIGNPGISNSTMAISFGVLRQIGGWNAALSSCTDRDACLRLCRAGARYRVALGATAFIDRTHQSPRLTDRGCAAKFDGLEVFFDQWREAMSPEVLRASRARAFALFDYDPGLTQETNKEPLVIATMSVNPALLERLLASLDRHATARFDVTVIALRNNPDADWSLSQAHGLKIRYFSPSEARGILKIAEARNFLQDRVRAYVESRIAPPPVWFLDDDFTVDDLAITKLAQAVCNPNRDADAILGQYVGDSPNAALSGLLFELQDLKANLDRLDGLPDHAPLSDRRAENRAWMAEFADTYHYALSLEGRPDRIAWAEPRAGVESVQQVRAWLLGKLDGLKQGKSLFRDLRGFGDPSTLELGPPSLHRGGTIVIFNPAMLSVPFPIIDGPDGSVRRSDMMWALLATRQFGFKIRRSNLETLHRRMQGTSPELGLRKTLDELIGSCVFNSLRQCFGAEDAPDFAASLHARASAIILRLAQYFQEIDKALAALDSLDIREVSQLTQSLRGILDDSFRTELMKGLETLAQPETASRIASQFDAHTQQSAALEPSCHLIRPRSRMTLTSHFGDTIQLLLLGDLASAERPLIRLHSSCQFSEVFGATDCDCAEQLDAALSEIEARGCGAVLYLMQEGRGHGLRDKIRIVDRMHAAQETTYEACDALGLAHDIRCFDDAATLLRELGVTRLCLLGNNPSKASALREHGFDVSEKRLRGTVSFENFDYLSSKTAQGHRDLLLRSDGLALEGIDATNPVIIDSTRGAFGELSNFAPYPIYAEGLIWRSTEHLYQACKFSMAVLRERIRRASTPADAKAIAHSHRDQMVPDWDGRRLSVMHSTVKLKLRQHPEVLESLLSTGHREIIERSKTDTYWGKLANGCGENSFGKILMLLRREMGPDTPVQDTQLMESV</sequence>
<dbReference type="InterPro" id="IPR012816">
    <property type="entry name" value="NADAR"/>
</dbReference>
<name>A0ABQ3J612_9RHOB</name>
<comment type="caution">
    <text evidence="9">The sequence shown here is derived from an EMBL/GenBank/DDBJ whole genome shotgun (WGS) entry which is preliminary data.</text>
</comment>
<accession>A0ABQ3J612</accession>
<feature type="domain" description="GTP cyclohydrolase II" evidence="7">
    <location>
        <begin position="722"/>
        <end position="856"/>
    </location>
</feature>
<dbReference type="Gene3D" id="3.90.550.10">
    <property type="entry name" value="Spore Coat Polysaccharide Biosynthesis Protein SpsA, Chain A"/>
    <property type="match status" value="1"/>
</dbReference>
<dbReference type="InterPro" id="IPR001173">
    <property type="entry name" value="Glyco_trans_2-like"/>
</dbReference>
<gene>
    <name evidence="9" type="ORF">GCM10016455_23130</name>
</gene>
<feature type="domain" description="NADAR" evidence="8">
    <location>
        <begin position="907"/>
        <end position="1038"/>
    </location>
</feature>
<evidence type="ECO:0000259" key="8">
    <source>
        <dbReference type="Pfam" id="PF08719"/>
    </source>
</evidence>
<reference evidence="10" key="1">
    <citation type="journal article" date="2019" name="Int. J. Syst. Evol. Microbiol.">
        <title>The Global Catalogue of Microorganisms (GCM) 10K type strain sequencing project: providing services to taxonomists for standard genome sequencing and annotation.</title>
        <authorList>
            <consortium name="The Broad Institute Genomics Platform"/>
            <consortium name="The Broad Institute Genome Sequencing Center for Infectious Disease"/>
            <person name="Wu L."/>
            <person name="Ma J."/>
        </authorList>
    </citation>
    <scope>NUCLEOTIDE SEQUENCE [LARGE SCALE GENOMIC DNA]</scope>
    <source>
        <strain evidence="10">KCTC 42443</strain>
    </source>
</reference>
<dbReference type="SUPFAM" id="SSF142695">
    <property type="entry name" value="RibA-like"/>
    <property type="match status" value="1"/>
</dbReference>
<evidence type="ECO:0000256" key="3">
    <source>
        <dbReference type="ARBA" id="ARBA00005104"/>
    </source>
</evidence>
<dbReference type="Pfam" id="PF08719">
    <property type="entry name" value="NADAR"/>
    <property type="match status" value="1"/>
</dbReference>
<dbReference type="EMBL" id="BNCH01000005">
    <property type="protein sequence ID" value="GHF01542.1"/>
    <property type="molecule type" value="Genomic_DNA"/>
</dbReference>
<dbReference type="CDD" id="cd00761">
    <property type="entry name" value="Glyco_tranf_GTA_type"/>
    <property type="match status" value="1"/>
</dbReference>
<evidence type="ECO:0000256" key="2">
    <source>
        <dbReference type="ARBA" id="ARBA00000751"/>
    </source>
</evidence>
<evidence type="ECO:0000256" key="4">
    <source>
        <dbReference type="ARBA" id="ARBA00022619"/>
    </source>
</evidence>
<dbReference type="PANTHER" id="PTHR21327">
    <property type="entry name" value="GTP CYCLOHYDROLASE II-RELATED"/>
    <property type="match status" value="1"/>
</dbReference>
<evidence type="ECO:0000313" key="10">
    <source>
        <dbReference type="Proteomes" id="UP000609802"/>
    </source>
</evidence>
<dbReference type="PANTHER" id="PTHR21327:SF18">
    <property type="entry name" value="3,4-DIHYDROXY-2-BUTANONE 4-PHOSPHATE SYNTHASE"/>
    <property type="match status" value="1"/>
</dbReference>
<evidence type="ECO:0000256" key="5">
    <source>
        <dbReference type="ARBA" id="ARBA00022723"/>
    </source>
</evidence>
<dbReference type="Pfam" id="PF00925">
    <property type="entry name" value="GTP_cyclohydro2"/>
    <property type="match status" value="1"/>
</dbReference>
<evidence type="ECO:0008006" key="11">
    <source>
        <dbReference type="Google" id="ProtNLM"/>
    </source>
</evidence>
<proteinExistence type="predicted"/>
<dbReference type="NCBIfam" id="TIGR02464">
    <property type="entry name" value="ribofla_fusion"/>
    <property type="match status" value="1"/>
</dbReference>
<organism evidence="9 10">
    <name type="scientific">Aliiroseovarius zhejiangensis</name>
    <dbReference type="NCBI Taxonomy" id="1632025"/>
    <lineage>
        <taxon>Bacteria</taxon>
        <taxon>Pseudomonadati</taxon>
        <taxon>Pseudomonadota</taxon>
        <taxon>Alphaproteobacteria</taxon>
        <taxon>Rhodobacterales</taxon>
        <taxon>Paracoccaceae</taxon>
        <taxon>Aliiroseovarius</taxon>
    </lineage>
</organism>
<dbReference type="SUPFAM" id="SSF53448">
    <property type="entry name" value="Nucleotide-diphospho-sugar transferases"/>
    <property type="match status" value="1"/>
</dbReference>
<dbReference type="InterPro" id="IPR029044">
    <property type="entry name" value="Nucleotide-diphossugar_trans"/>
</dbReference>
<keyword evidence="4" id="KW-0686">Riboflavin biosynthesis</keyword>
<evidence type="ECO:0000259" key="7">
    <source>
        <dbReference type="Pfam" id="PF00925"/>
    </source>
</evidence>
<dbReference type="Gene3D" id="1.10.357.40">
    <property type="entry name" value="YbiA-like"/>
    <property type="match status" value="1"/>
</dbReference>
<evidence type="ECO:0000259" key="6">
    <source>
        <dbReference type="Pfam" id="PF00535"/>
    </source>
</evidence>
<evidence type="ECO:0000256" key="1">
    <source>
        <dbReference type="ARBA" id="ARBA00000022"/>
    </source>
</evidence>
<dbReference type="Proteomes" id="UP000609802">
    <property type="component" value="Unassembled WGS sequence"/>
</dbReference>
<comment type="pathway">
    <text evidence="3">Cofactor biosynthesis; riboflavin biosynthesis.</text>
</comment>
<protein>
    <recommendedName>
        <fullName evidence="11">Riboflavin biosynthesis intermediates N-glycosidase</fullName>
    </recommendedName>
</protein>
<dbReference type="InterPro" id="IPR036144">
    <property type="entry name" value="RibA-like_sf"/>
</dbReference>
<dbReference type="SUPFAM" id="SSF143990">
    <property type="entry name" value="YbiA-like"/>
    <property type="match status" value="1"/>
</dbReference>
<dbReference type="InterPro" id="IPR037238">
    <property type="entry name" value="YbiA-like_sf"/>
</dbReference>
<feature type="domain" description="Glycosyltransferase 2-like" evidence="6">
    <location>
        <begin position="6"/>
        <end position="171"/>
    </location>
</feature>
<dbReference type="InterPro" id="IPR032677">
    <property type="entry name" value="GTP_cyclohydro_II"/>
</dbReference>
<dbReference type="Pfam" id="PF00535">
    <property type="entry name" value="Glycos_transf_2"/>
    <property type="match status" value="1"/>
</dbReference>